<accession>A0ABR2YWY5</accession>
<reference evidence="3 4" key="1">
    <citation type="journal article" date="2024" name="Nat. Commun.">
        <title>Phylogenomics reveals the evolutionary origins of lichenization in chlorophyte algae.</title>
        <authorList>
            <person name="Puginier C."/>
            <person name="Libourel C."/>
            <person name="Otte J."/>
            <person name="Skaloud P."/>
            <person name="Haon M."/>
            <person name="Grisel S."/>
            <person name="Petersen M."/>
            <person name="Berrin J.G."/>
            <person name="Delaux P.M."/>
            <person name="Dal Grande F."/>
            <person name="Keller J."/>
        </authorList>
    </citation>
    <scope>NUCLEOTIDE SEQUENCE [LARGE SCALE GENOMIC DNA]</scope>
    <source>
        <strain evidence="3 4">SAG 216-7</strain>
    </source>
</reference>
<dbReference type="PANTHER" id="PTHR10779">
    <property type="entry name" value="DYNEIN LIGHT CHAIN ROADBLOCK"/>
    <property type="match status" value="1"/>
</dbReference>
<evidence type="ECO:0000256" key="1">
    <source>
        <dbReference type="ARBA" id="ARBA00007191"/>
    </source>
</evidence>
<dbReference type="SMART" id="SM00960">
    <property type="entry name" value="Robl_LC7"/>
    <property type="match status" value="1"/>
</dbReference>
<dbReference type="SUPFAM" id="SSF103196">
    <property type="entry name" value="Roadblock/LC7 domain"/>
    <property type="match status" value="1"/>
</dbReference>
<evidence type="ECO:0000313" key="3">
    <source>
        <dbReference type="EMBL" id="KAK9916295.1"/>
    </source>
</evidence>
<dbReference type="Proteomes" id="UP001491310">
    <property type="component" value="Unassembled WGS sequence"/>
</dbReference>
<feature type="domain" description="Roadblock/LAMTOR2" evidence="2">
    <location>
        <begin position="10"/>
        <end position="98"/>
    </location>
</feature>
<proteinExistence type="inferred from homology"/>
<evidence type="ECO:0000259" key="2">
    <source>
        <dbReference type="SMART" id="SM00960"/>
    </source>
</evidence>
<gene>
    <name evidence="3" type="ORF">WJX75_000997</name>
</gene>
<name>A0ABR2YWY5_9CHLO</name>
<organism evidence="3 4">
    <name type="scientific">Coccomyxa subellipsoidea</name>
    <dbReference type="NCBI Taxonomy" id="248742"/>
    <lineage>
        <taxon>Eukaryota</taxon>
        <taxon>Viridiplantae</taxon>
        <taxon>Chlorophyta</taxon>
        <taxon>core chlorophytes</taxon>
        <taxon>Trebouxiophyceae</taxon>
        <taxon>Trebouxiophyceae incertae sedis</taxon>
        <taxon>Coccomyxaceae</taxon>
        <taxon>Coccomyxa</taxon>
    </lineage>
</organism>
<dbReference type="EMBL" id="JALJOT010000003">
    <property type="protein sequence ID" value="KAK9916295.1"/>
    <property type="molecule type" value="Genomic_DNA"/>
</dbReference>
<comment type="caution">
    <text evidence="3">The sequence shown here is derived from an EMBL/GenBank/DDBJ whole genome shotgun (WGS) entry which is preliminary data.</text>
</comment>
<dbReference type="InterPro" id="IPR004942">
    <property type="entry name" value="Roadblock/LAMTOR2_dom"/>
</dbReference>
<sequence length="106" mass="12002">MMEFSSTVDIDAALQTILQRKGVVGFIIYKDRGIILHTSFELEAAKRYAGVLPDLSYLGQHMVEDLDPEDSLQCLRIRSQAHEIIIFTRPTYSLAVVQNITGFKRS</sequence>
<comment type="similarity">
    <text evidence="1">Belongs to the GAMAD family.</text>
</comment>
<protein>
    <recommendedName>
        <fullName evidence="2">Roadblock/LAMTOR2 domain-containing protein</fullName>
    </recommendedName>
</protein>
<dbReference type="Gene3D" id="3.30.450.30">
    <property type="entry name" value="Dynein light chain 2a, cytoplasmic"/>
    <property type="match status" value="1"/>
</dbReference>
<dbReference type="Pfam" id="PF03259">
    <property type="entry name" value="Robl_LC7"/>
    <property type="match status" value="1"/>
</dbReference>
<evidence type="ECO:0000313" key="4">
    <source>
        <dbReference type="Proteomes" id="UP001491310"/>
    </source>
</evidence>
<keyword evidence="4" id="KW-1185">Reference proteome</keyword>